<dbReference type="Pfam" id="PF01494">
    <property type="entry name" value="FAD_binding_3"/>
    <property type="match status" value="1"/>
</dbReference>
<evidence type="ECO:0000256" key="1">
    <source>
        <dbReference type="ARBA" id="ARBA00022630"/>
    </source>
</evidence>
<dbReference type="EMBL" id="MDER01000033">
    <property type="protein sequence ID" value="ODP28922.1"/>
    <property type="molecule type" value="Genomic_DNA"/>
</dbReference>
<dbReference type="PRINTS" id="PR00420">
    <property type="entry name" value="RNGMNOXGNASE"/>
</dbReference>
<keyword evidence="1 5" id="KW-0285">Flavoprotein</keyword>
<keyword evidence="2 5" id="KW-0274">FAD</keyword>
<gene>
    <name evidence="7" type="ORF">PTI45_01701</name>
</gene>
<evidence type="ECO:0000313" key="7">
    <source>
        <dbReference type="EMBL" id="ODP28922.1"/>
    </source>
</evidence>
<comment type="caution">
    <text evidence="5">Lacks conserved residue(s) required for the propagation of feature annotation.</text>
</comment>
<dbReference type="GO" id="GO:0046677">
    <property type="term" value="P:response to antibiotic"/>
    <property type="evidence" value="ECO:0007669"/>
    <property type="project" value="InterPro"/>
</dbReference>
<dbReference type="Proteomes" id="UP000094578">
    <property type="component" value="Unassembled WGS sequence"/>
</dbReference>
<dbReference type="InterPro" id="IPR002938">
    <property type="entry name" value="FAD-bd"/>
</dbReference>
<evidence type="ECO:0000256" key="5">
    <source>
        <dbReference type="HAMAP-Rule" id="MF_00845"/>
    </source>
</evidence>
<name>A0A1E3L526_9BACL</name>
<comment type="subunit">
    <text evidence="5">Monomer.</text>
</comment>
<comment type="domain">
    <text evidence="5">Consists of an N-terminal FAD-binding domain with a Rossman fold and a C-terminal substrate-binding domain.</text>
</comment>
<evidence type="ECO:0000256" key="3">
    <source>
        <dbReference type="ARBA" id="ARBA00023002"/>
    </source>
</evidence>
<feature type="domain" description="FAD-binding" evidence="6">
    <location>
        <begin position="8"/>
        <end position="329"/>
    </location>
</feature>
<feature type="binding site" evidence="5">
    <location>
        <position position="108"/>
    </location>
    <ligand>
        <name>FAD</name>
        <dbReference type="ChEBI" id="CHEBI:57692"/>
    </ligand>
</feature>
<dbReference type="RefSeq" id="WP_425415574.1">
    <property type="nucleotide sequence ID" value="NZ_MDER01000033.1"/>
</dbReference>
<keyword evidence="8" id="KW-1185">Reference proteome</keyword>
<protein>
    <recommendedName>
        <fullName evidence="5">Flavin-dependent monooxygenase</fullName>
    </recommendedName>
    <alternativeName>
        <fullName evidence="5">TetX monooxygenase</fullName>
        <shortName evidence="5">TetX</shortName>
        <ecNumber evidence="5">1.14.13.-</ecNumber>
    </alternativeName>
</protein>
<dbReference type="PATRIC" id="fig|1886670.3.peg.1732"/>
<comment type="caution">
    <text evidence="7">The sequence shown here is derived from an EMBL/GenBank/DDBJ whole genome shotgun (WGS) entry which is preliminary data.</text>
</comment>
<dbReference type="GO" id="GO:0004497">
    <property type="term" value="F:monooxygenase activity"/>
    <property type="evidence" value="ECO:0007669"/>
    <property type="project" value="UniProtKB-UniRule"/>
</dbReference>
<dbReference type="HAMAP" id="MF_00845">
    <property type="entry name" value="TetX_monooxygenase"/>
    <property type="match status" value="1"/>
</dbReference>
<dbReference type="Gene3D" id="3.50.50.60">
    <property type="entry name" value="FAD/NAD(P)-binding domain"/>
    <property type="match status" value="1"/>
</dbReference>
<dbReference type="PANTHER" id="PTHR46972">
    <property type="entry name" value="MONOOXYGENASE ASQM-RELATED"/>
    <property type="match status" value="1"/>
</dbReference>
<evidence type="ECO:0000313" key="8">
    <source>
        <dbReference type="Proteomes" id="UP000094578"/>
    </source>
</evidence>
<keyword evidence="5" id="KW-0547">Nucleotide-binding</keyword>
<reference evidence="7 8" key="1">
    <citation type="submission" date="2016-08" db="EMBL/GenBank/DDBJ databases">
        <title>Genome sequencing of Paenibacillus sp. TI45-13ar, isolated from Korean traditional nuruk.</title>
        <authorList>
            <person name="Kim S.-J."/>
        </authorList>
    </citation>
    <scope>NUCLEOTIDE SEQUENCE [LARGE SCALE GENOMIC DNA]</scope>
    <source>
        <strain evidence="7 8">TI45-13ar</strain>
    </source>
</reference>
<dbReference type="InterPro" id="IPR043683">
    <property type="entry name" value="TetX_monooxygenase"/>
</dbReference>
<keyword evidence="3 5" id="KW-0560">Oxidoreductase</keyword>
<proteinExistence type="inferred from homology"/>
<sequence length="384" mass="42803">MQKANERKIAIIGGGPGGLTLAVILQKYGVKATVYEKSSFQANNQQGGSLDIHSESGQRALQEADLFESFQAVARYDGEDFRLFDKKGKMYLEEIAEDHGSDRPEIDRGVLCEMILQALHPTSIRWNHSLSHVVPLKDDLYELHFENGNVETANLVIGADGAFSKVRPLLTKAKAEYTGLSMVEVHIKNVAIDHPELASFNRRGKMFALADHKAIIGQLNGDGDIRVYASFQVEQEWLDQSGFLWDQPDIAKQKLLSYFEDWDESLQNYIRLAEGKILPRRIYMLPVGLTWAHRAGVTLIGDAAHLMSPFAGEGVNLAMLDATELALSIVQHNDLSIAVQGYEQKMYAYSGEAARESYKNLQLCFGDQAASRLAALMNQYHQQA</sequence>
<dbReference type="GO" id="GO:0005737">
    <property type="term" value="C:cytoplasm"/>
    <property type="evidence" value="ECO:0007669"/>
    <property type="project" value="UniProtKB-SubCell"/>
</dbReference>
<keyword evidence="4 5" id="KW-0503">Monooxygenase</keyword>
<evidence type="ECO:0000256" key="2">
    <source>
        <dbReference type="ARBA" id="ARBA00022827"/>
    </source>
</evidence>
<feature type="binding site" evidence="5">
    <location>
        <position position="51"/>
    </location>
    <ligand>
        <name>FAD</name>
        <dbReference type="ChEBI" id="CHEBI:57692"/>
    </ligand>
</feature>
<comment type="subcellular location">
    <subcellularLocation>
        <location evidence="5">Cytoplasm</location>
    </subcellularLocation>
</comment>
<feature type="binding site" evidence="5">
    <location>
        <position position="302"/>
    </location>
    <ligand>
        <name>FAD</name>
        <dbReference type="ChEBI" id="CHEBI:57692"/>
    </ligand>
</feature>
<dbReference type="GO" id="GO:0071949">
    <property type="term" value="F:FAD binding"/>
    <property type="evidence" value="ECO:0007669"/>
    <property type="project" value="InterPro"/>
</dbReference>
<keyword evidence="5" id="KW-0521">NADP</keyword>
<accession>A0A1E3L526</accession>
<comment type="catalytic activity">
    <reaction evidence="5">
        <text>a tetracycline + NADPH + O2 + H(+) = an 11a-hydroxytetracycline + NADP(+) + H2O</text>
        <dbReference type="Rhea" id="RHEA:61444"/>
        <dbReference type="ChEBI" id="CHEBI:15377"/>
        <dbReference type="ChEBI" id="CHEBI:15378"/>
        <dbReference type="ChEBI" id="CHEBI:15379"/>
        <dbReference type="ChEBI" id="CHEBI:57783"/>
        <dbReference type="ChEBI" id="CHEBI:58349"/>
        <dbReference type="ChEBI" id="CHEBI:144644"/>
        <dbReference type="ChEBI" id="CHEBI:144645"/>
    </reaction>
</comment>
<evidence type="ECO:0000256" key="4">
    <source>
        <dbReference type="ARBA" id="ARBA00023033"/>
    </source>
</evidence>
<keyword evidence="5" id="KW-0963">Cytoplasm</keyword>
<dbReference type="AlphaFoldDB" id="A0A1E3L526"/>
<dbReference type="STRING" id="1886670.PTI45_01701"/>
<dbReference type="PANTHER" id="PTHR46972:SF1">
    <property type="entry name" value="FAD DEPENDENT OXIDOREDUCTASE DOMAIN-CONTAINING PROTEIN"/>
    <property type="match status" value="1"/>
</dbReference>
<dbReference type="InterPro" id="IPR036188">
    <property type="entry name" value="FAD/NAD-bd_sf"/>
</dbReference>
<comment type="function">
    <text evidence="5">An FAD-requiring monooxygenase active on some tetracycline antibiotic derivatives, which leads to their inactivation. Hydroxylates carbon 11a of tetracycline and some analogs.</text>
</comment>
<dbReference type="SUPFAM" id="SSF51905">
    <property type="entry name" value="FAD/NAD(P)-binding domain"/>
    <property type="match status" value="1"/>
</dbReference>
<organism evidence="7 8">
    <name type="scientific">Paenibacillus nuruki</name>
    <dbReference type="NCBI Taxonomy" id="1886670"/>
    <lineage>
        <taxon>Bacteria</taxon>
        <taxon>Bacillati</taxon>
        <taxon>Bacillota</taxon>
        <taxon>Bacilli</taxon>
        <taxon>Bacillales</taxon>
        <taxon>Paenibacillaceae</taxon>
        <taxon>Paenibacillus</taxon>
    </lineage>
</organism>
<dbReference type="EC" id="1.14.13.-" evidence="5"/>
<evidence type="ECO:0000259" key="6">
    <source>
        <dbReference type="Pfam" id="PF01494"/>
    </source>
</evidence>
<comment type="cofactor">
    <cofactor evidence="5">
        <name>FAD</name>
        <dbReference type="ChEBI" id="CHEBI:57692"/>
    </cofactor>
</comment>
<comment type="similarity">
    <text evidence="5">Belongs to the aromatic-ring hydroxylase family. TetX subfamily.</text>
</comment>